<protein>
    <submittedName>
        <fullName evidence="1">Uncharacterized protein</fullName>
    </submittedName>
</protein>
<keyword evidence="2" id="KW-1185">Reference proteome</keyword>
<evidence type="ECO:0000313" key="2">
    <source>
        <dbReference type="Proteomes" id="UP000054144"/>
    </source>
</evidence>
<accession>A0A0D7AF60</accession>
<dbReference type="Proteomes" id="UP000054144">
    <property type="component" value="Unassembled WGS sequence"/>
</dbReference>
<dbReference type="AlphaFoldDB" id="A0A0D7AF60"/>
<sequence length="191" mass="20092">MPASVDSGSQPSTDPEVIIGNEQEAADTFNVGERGHLDKLFDTIKALTGRIVVPCHAAFIGASNKLSNALVYLTPSKWKHLLSNAVCGMMSTGANAAAANASFSSGLAEVASGLCGLGAALVQGTIQAYVNQSLAQAVNHNSLRSRFRVIASCVEASVRAGELLDNTMSEISSESWNRDAQVQLLIMQRNQ</sequence>
<gene>
    <name evidence="1" type="ORF">FISHEDRAFT_58823</name>
</gene>
<proteinExistence type="predicted"/>
<evidence type="ECO:0000313" key="1">
    <source>
        <dbReference type="EMBL" id="KIY48531.1"/>
    </source>
</evidence>
<name>A0A0D7AF60_9AGAR</name>
<dbReference type="EMBL" id="KN881832">
    <property type="protein sequence ID" value="KIY48531.1"/>
    <property type="molecule type" value="Genomic_DNA"/>
</dbReference>
<organism evidence="1 2">
    <name type="scientific">Fistulina hepatica ATCC 64428</name>
    <dbReference type="NCBI Taxonomy" id="1128425"/>
    <lineage>
        <taxon>Eukaryota</taxon>
        <taxon>Fungi</taxon>
        <taxon>Dikarya</taxon>
        <taxon>Basidiomycota</taxon>
        <taxon>Agaricomycotina</taxon>
        <taxon>Agaricomycetes</taxon>
        <taxon>Agaricomycetidae</taxon>
        <taxon>Agaricales</taxon>
        <taxon>Fistulinaceae</taxon>
        <taxon>Fistulina</taxon>
    </lineage>
</organism>
<reference evidence="1 2" key="1">
    <citation type="journal article" date="2015" name="Fungal Genet. Biol.">
        <title>Evolution of novel wood decay mechanisms in Agaricales revealed by the genome sequences of Fistulina hepatica and Cylindrobasidium torrendii.</title>
        <authorList>
            <person name="Floudas D."/>
            <person name="Held B.W."/>
            <person name="Riley R."/>
            <person name="Nagy L.G."/>
            <person name="Koehler G."/>
            <person name="Ransdell A.S."/>
            <person name="Younus H."/>
            <person name="Chow J."/>
            <person name="Chiniquy J."/>
            <person name="Lipzen A."/>
            <person name="Tritt A."/>
            <person name="Sun H."/>
            <person name="Haridas S."/>
            <person name="LaButti K."/>
            <person name="Ohm R.A."/>
            <person name="Kues U."/>
            <person name="Blanchette R.A."/>
            <person name="Grigoriev I.V."/>
            <person name="Minto R.E."/>
            <person name="Hibbett D.S."/>
        </authorList>
    </citation>
    <scope>NUCLEOTIDE SEQUENCE [LARGE SCALE GENOMIC DNA]</scope>
    <source>
        <strain evidence="1 2">ATCC 64428</strain>
    </source>
</reference>